<accession>U5CWL5</accession>
<evidence type="ECO:0000313" key="3">
    <source>
        <dbReference type="Proteomes" id="UP000017836"/>
    </source>
</evidence>
<protein>
    <submittedName>
        <fullName evidence="2">Uncharacterized protein</fullName>
    </submittedName>
</protein>
<dbReference type="Proteomes" id="UP000017836">
    <property type="component" value="Unassembled WGS sequence"/>
</dbReference>
<organism evidence="2 3">
    <name type="scientific">Amborella trichopoda</name>
    <dbReference type="NCBI Taxonomy" id="13333"/>
    <lineage>
        <taxon>Eukaryota</taxon>
        <taxon>Viridiplantae</taxon>
        <taxon>Streptophyta</taxon>
        <taxon>Embryophyta</taxon>
        <taxon>Tracheophyta</taxon>
        <taxon>Spermatophyta</taxon>
        <taxon>Magnoliopsida</taxon>
        <taxon>Amborellales</taxon>
        <taxon>Amborellaceae</taxon>
        <taxon>Amborella</taxon>
    </lineage>
</organism>
<keyword evidence="3" id="KW-1185">Reference proteome</keyword>
<sequence length="94" mass="10686">MFETNHSDILNHSPHLNAYANLALLGQILPWWDQRHQNVGQGRQIRNHLTWSIFNREGSSATPMAAKSLPTPEDKATRAPWSQKESLQHAETTC</sequence>
<dbReference type="EMBL" id="KI392532">
    <property type="protein sequence ID" value="ERN14524.1"/>
    <property type="molecule type" value="Genomic_DNA"/>
</dbReference>
<evidence type="ECO:0000313" key="2">
    <source>
        <dbReference type="EMBL" id="ERN14524.1"/>
    </source>
</evidence>
<dbReference type="HOGENOM" id="CLU_2389136_0_0_1"/>
<name>U5CWL5_AMBTC</name>
<feature type="compositionally biased region" description="Polar residues" evidence="1">
    <location>
        <begin position="83"/>
        <end position="94"/>
    </location>
</feature>
<feature type="region of interest" description="Disordered" evidence="1">
    <location>
        <begin position="61"/>
        <end position="94"/>
    </location>
</feature>
<evidence type="ECO:0000256" key="1">
    <source>
        <dbReference type="SAM" id="MobiDB-lite"/>
    </source>
</evidence>
<reference evidence="3" key="1">
    <citation type="journal article" date="2013" name="Science">
        <title>The Amborella genome and the evolution of flowering plants.</title>
        <authorList>
            <consortium name="Amborella Genome Project"/>
        </authorList>
    </citation>
    <scope>NUCLEOTIDE SEQUENCE [LARGE SCALE GENOMIC DNA]</scope>
</reference>
<dbReference type="AlphaFoldDB" id="U5CWL5"/>
<dbReference type="Gramene" id="ERN14524">
    <property type="protein sequence ID" value="ERN14524"/>
    <property type="gene ID" value="AMTR_s00038p00061290"/>
</dbReference>
<proteinExistence type="predicted"/>
<gene>
    <name evidence="2" type="ORF">AMTR_s00038p00061290</name>
</gene>